<accession>A0ABQ9FRM7</accession>
<keyword evidence="2" id="KW-1185">Reference proteome</keyword>
<gene>
    <name evidence="1" type="ORF">KUTeg_001506</name>
</gene>
<evidence type="ECO:0000313" key="1">
    <source>
        <dbReference type="EMBL" id="KAJ8319919.1"/>
    </source>
</evidence>
<evidence type="ECO:0000313" key="2">
    <source>
        <dbReference type="Proteomes" id="UP001217089"/>
    </source>
</evidence>
<dbReference type="EMBL" id="JARBDR010000141">
    <property type="protein sequence ID" value="KAJ8319919.1"/>
    <property type="molecule type" value="Genomic_DNA"/>
</dbReference>
<sequence>MTWVIKETGTARMFRDEKDVQKIEEQLKRFEVFHQSMPKLVSLATRDVATEEITTSLLAAEAKGIDKLTISKSSEATKVLKADRSLLHRLFRAQMSGRSIDVNELLKHELFPVPLSLADTSDKLY</sequence>
<organism evidence="1 2">
    <name type="scientific">Tegillarca granosa</name>
    <name type="common">Malaysian cockle</name>
    <name type="synonym">Anadara granosa</name>
    <dbReference type="NCBI Taxonomy" id="220873"/>
    <lineage>
        <taxon>Eukaryota</taxon>
        <taxon>Metazoa</taxon>
        <taxon>Spiralia</taxon>
        <taxon>Lophotrochozoa</taxon>
        <taxon>Mollusca</taxon>
        <taxon>Bivalvia</taxon>
        <taxon>Autobranchia</taxon>
        <taxon>Pteriomorphia</taxon>
        <taxon>Arcoida</taxon>
        <taxon>Arcoidea</taxon>
        <taxon>Arcidae</taxon>
        <taxon>Tegillarca</taxon>
    </lineage>
</organism>
<proteinExistence type="predicted"/>
<reference evidence="1 2" key="1">
    <citation type="submission" date="2022-12" db="EMBL/GenBank/DDBJ databases">
        <title>Chromosome-level genome of Tegillarca granosa.</title>
        <authorList>
            <person name="Kim J."/>
        </authorList>
    </citation>
    <scope>NUCLEOTIDE SEQUENCE [LARGE SCALE GENOMIC DNA]</scope>
    <source>
        <strain evidence="1">Teg-2019</strain>
        <tissue evidence="1">Adductor muscle</tissue>
    </source>
</reference>
<dbReference type="Proteomes" id="UP001217089">
    <property type="component" value="Unassembled WGS sequence"/>
</dbReference>
<protein>
    <submittedName>
        <fullName evidence="1">Uncharacterized protein</fullName>
    </submittedName>
</protein>
<name>A0ABQ9FRM7_TEGGR</name>
<comment type="caution">
    <text evidence="1">The sequence shown here is derived from an EMBL/GenBank/DDBJ whole genome shotgun (WGS) entry which is preliminary data.</text>
</comment>